<dbReference type="PANTHER" id="PTHR12668">
    <property type="entry name" value="TRANSMEMBRANE PROTEIN 14, 15"/>
    <property type="match status" value="1"/>
</dbReference>
<dbReference type="PANTHER" id="PTHR12668:SF53">
    <property type="entry name" value="TMEM14 PROTEIN HOMOLOG YJR085C"/>
    <property type="match status" value="1"/>
</dbReference>
<evidence type="ECO:0000313" key="8">
    <source>
        <dbReference type="Proteomes" id="UP000756346"/>
    </source>
</evidence>
<keyword evidence="3 6" id="KW-0812">Transmembrane</keyword>
<evidence type="ECO:0000256" key="5">
    <source>
        <dbReference type="ARBA" id="ARBA00023136"/>
    </source>
</evidence>
<comment type="similarity">
    <text evidence="2">Belongs to the TMEM14 family.</text>
</comment>
<dbReference type="RefSeq" id="XP_046006274.1">
    <property type="nucleotide sequence ID" value="XM_046155427.1"/>
</dbReference>
<dbReference type="GeneID" id="70184973"/>
<keyword evidence="4 6" id="KW-1133">Transmembrane helix</keyword>
<reference evidence="7" key="1">
    <citation type="journal article" date="2021" name="Nat. Commun.">
        <title>Genetic determinants of endophytism in the Arabidopsis root mycobiome.</title>
        <authorList>
            <person name="Mesny F."/>
            <person name="Miyauchi S."/>
            <person name="Thiergart T."/>
            <person name="Pickel B."/>
            <person name="Atanasova L."/>
            <person name="Karlsson M."/>
            <person name="Huettel B."/>
            <person name="Barry K.W."/>
            <person name="Haridas S."/>
            <person name="Chen C."/>
            <person name="Bauer D."/>
            <person name="Andreopoulos W."/>
            <person name="Pangilinan J."/>
            <person name="LaButti K."/>
            <person name="Riley R."/>
            <person name="Lipzen A."/>
            <person name="Clum A."/>
            <person name="Drula E."/>
            <person name="Henrissat B."/>
            <person name="Kohler A."/>
            <person name="Grigoriev I.V."/>
            <person name="Martin F.M."/>
            <person name="Hacquard S."/>
        </authorList>
    </citation>
    <scope>NUCLEOTIDE SEQUENCE</scope>
    <source>
        <strain evidence="7">MPI-CAGE-CH-0230</strain>
    </source>
</reference>
<dbReference type="InterPro" id="IPR005349">
    <property type="entry name" value="TMEM14"/>
</dbReference>
<feature type="transmembrane region" description="Helical" evidence="6">
    <location>
        <begin position="30"/>
        <end position="47"/>
    </location>
</feature>
<comment type="subcellular location">
    <subcellularLocation>
        <location evidence="1">Membrane</location>
    </subcellularLocation>
</comment>
<keyword evidence="8" id="KW-1185">Reference proteome</keyword>
<dbReference type="GO" id="GO:0016020">
    <property type="term" value="C:membrane"/>
    <property type="evidence" value="ECO:0007669"/>
    <property type="project" value="UniProtKB-SubCell"/>
</dbReference>
<protein>
    <submittedName>
        <fullName evidence="7">Transmembrane proteins 14C-domain-containing protein</fullName>
    </submittedName>
</protein>
<evidence type="ECO:0000313" key="7">
    <source>
        <dbReference type="EMBL" id="KAH7018007.1"/>
    </source>
</evidence>
<evidence type="ECO:0000256" key="6">
    <source>
        <dbReference type="SAM" id="Phobius"/>
    </source>
</evidence>
<keyword evidence="5 6" id="KW-0472">Membrane</keyword>
<comment type="caution">
    <text evidence="7">The sequence shown here is derived from an EMBL/GenBank/DDBJ whole genome shotgun (WGS) entry which is preliminary data.</text>
</comment>
<dbReference type="Proteomes" id="UP000756346">
    <property type="component" value="Unassembled WGS sequence"/>
</dbReference>
<evidence type="ECO:0000256" key="2">
    <source>
        <dbReference type="ARBA" id="ARBA00007590"/>
    </source>
</evidence>
<evidence type="ECO:0000256" key="4">
    <source>
        <dbReference type="ARBA" id="ARBA00022989"/>
    </source>
</evidence>
<accession>A0A9P8XTU9</accession>
<sequence>MAEHPSFTLAGLLAVGGTAGYVRTRSLPSLIAGVGLGACFGYAGYLLKNNKDNGAELALGSSVLLTGSAIPRVIKTGARAPVPLGLLATGSLATFYYQKKFREFKYGV</sequence>
<gene>
    <name evidence="7" type="ORF">B0I36DRAFT_335155</name>
</gene>
<dbReference type="AlphaFoldDB" id="A0A9P8XTU9"/>
<dbReference type="InterPro" id="IPR044890">
    <property type="entry name" value="TMEM14_sf"/>
</dbReference>
<proteinExistence type="inferred from homology"/>
<evidence type="ECO:0000256" key="3">
    <source>
        <dbReference type="ARBA" id="ARBA00022692"/>
    </source>
</evidence>
<evidence type="ECO:0000256" key="1">
    <source>
        <dbReference type="ARBA" id="ARBA00004370"/>
    </source>
</evidence>
<dbReference type="EMBL" id="JAGTJQ010000011">
    <property type="protein sequence ID" value="KAH7018007.1"/>
    <property type="molecule type" value="Genomic_DNA"/>
</dbReference>
<dbReference type="Pfam" id="PF03647">
    <property type="entry name" value="Tmemb_14"/>
    <property type="match status" value="1"/>
</dbReference>
<dbReference type="Gene3D" id="1.10.10.1740">
    <property type="entry name" value="Transmembrane protein 14-like"/>
    <property type="match status" value="1"/>
</dbReference>
<name>A0A9P8XTU9_9PEZI</name>
<organism evidence="7 8">
    <name type="scientific">Microdochium trichocladiopsis</name>
    <dbReference type="NCBI Taxonomy" id="1682393"/>
    <lineage>
        <taxon>Eukaryota</taxon>
        <taxon>Fungi</taxon>
        <taxon>Dikarya</taxon>
        <taxon>Ascomycota</taxon>
        <taxon>Pezizomycotina</taxon>
        <taxon>Sordariomycetes</taxon>
        <taxon>Xylariomycetidae</taxon>
        <taxon>Xylariales</taxon>
        <taxon>Microdochiaceae</taxon>
        <taxon>Microdochium</taxon>
    </lineage>
</organism>
<dbReference type="OrthoDB" id="5620at2759"/>